<evidence type="ECO:0000259" key="6">
    <source>
        <dbReference type="PROSITE" id="PS50110"/>
    </source>
</evidence>
<dbReference type="InterPro" id="IPR016032">
    <property type="entry name" value="Sig_transdc_resp-reg_C-effctor"/>
</dbReference>
<feature type="domain" description="Response regulatory" evidence="6">
    <location>
        <begin position="3"/>
        <end position="118"/>
    </location>
</feature>
<dbReference type="Gene3D" id="3.40.50.2300">
    <property type="match status" value="1"/>
</dbReference>
<dbReference type="GO" id="GO:0000976">
    <property type="term" value="F:transcription cis-regulatory region binding"/>
    <property type="evidence" value="ECO:0007669"/>
    <property type="project" value="TreeGrafter"/>
</dbReference>
<keyword evidence="1 4" id="KW-0597">Phosphoprotein</keyword>
<dbReference type="PROSITE" id="PS50110">
    <property type="entry name" value="RESPONSE_REGULATORY"/>
    <property type="match status" value="1"/>
</dbReference>
<dbReference type="AlphaFoldDB" id="A0A2P8CZI3"/>
<dbReference type="CDD" id="cd00383">
    <property type="entry name" value="trans_reg_C"/>
    <property type="match status" value="1"/>
</dbReference>
<evidence type="ECO:0000256" key="1">
    <source>
        <dbReference type="ARBA" id="ARBA00022553"/>
    </source>
</evidence>
<dbReference type="PANTHER" id="PTHR48111:SF40">
    <property type="entry name" value="PHOSPHATE REGULON TRANSCRIPTIONAL REGULATORY PROTEIN PHOB"/>
    <property type="match status" value="1"/>
</dbReference>
<keyword evidence="3 5" id="KW-0238">DNA-binding</keyword>
<evidence type="ECO:0000256" key="3">
    <source>
        <dbReference type="ARBA" id="ARBA00023125"/>
    </source>
</evidence>
<dbReference type="GO" id="GO:0000156">
    <property type="term" value="F:phosphorelay response regulator activity"/>
    <property type="evidence" value="ECO:0007669"/>
    <property type="project" value="TreeGrafter"/>
</dbReference>
<dbReference type="Pfam" id="PF00072">
    <property type="entry name" value="Response_reg"/>
    <property type="match status" value="1"/>
</dbReference>
<evidence type="ECO:0000259" key="7">
    <source>
        <dbReference type="PROSITE" id="PS51755"/>
    </source>
</evidence>
<dbReference type="InterPro" id="IPR039420">
    <property type="entry name" value="WalR-like"/>
</dbReference>
<protein>
    <submittedName>
        <fullName evidence="8">DNA-binding response OmpR family regulator</fullName>
    </submittedName>
</protein>
<dbReference type="SMART" id="SM00862">
    <property type="entry name" value="Trans_reg_C"/>
    <property type="match status" value="1"/>
</dbReference>
<accession>A0A2P8CZI3</accession>
<name>A0A2P8CZI3_9BACT</name>
<dbReference type="InterPro" id="IPR011006">
    <property type="entry name" value="CheY-like_superfamily"/>
</dbReference>
<dbReference type="RefSeq" id="WP_106524252.1">
    <property type="nucleotide sequence ID" value="NZ_PYGD01000008.1"/>
</dbReference>
<dbReference type="Proteomes" id="UP000240572">
    <property type="component" value="Unassembled WGS sequence"/>
</dbReference>
<keyword evidence="2" id="KW-0902">Two-component regulatory system</keyword>
<dbReference type="PROSITE" id="PS51755">
    <property type="entry name" value="OMPR_PHOB"/>
    <property type="match status" value="1"/>
</dbReference>
<evidence type="ECO:0000313" key="8">
    <source>
        <dbReference type="EMBL" id="PSK90375.1"/>
    </source>
</evidence>
<dbReference type="InterPro" id="IPR001789">
    <property type="entry name" value="Sig_transdc_resp-reg_receiver"/>
</dbReference>
<dbReference type="OrthoDB" id="9790442at2"/>
<dbReference type="GO" id="GO:0005829">
    <property type="term" value="C:cytosol"/>
    <property type="evidence" value="ECO:0007669"/>
    <property type="project" value="TreeGrafter"/>
</dbReference>
<reference evidence="8 9" key="1">
    <citation type="submission" date="2018-03" db="EMBL/GenBank/DDBJ databases">
        <title>Genomic Encyclopedia of Type Strains, Phase III (KMG-III): the genomes of soil and plant-associated and newly described type strains.</title>
        <authorList>
            <person name="Whitman W."/>
        </authorList>
    </citation>
    <scope>NUCLEOTIDE SEQUENCE [LARGE SCALE GENOMIC DNA]</scope>
    <source>
        <strain evidence="8 9">CGMCC 1.12700</strain>
    </source>
</reference>
<feature type="modified residue" description="4-aspartylphosphate" evidence="4">
    <location>
        <position position="53"/>
    </location>
</feature>
<dbReference type="SUPFAM" id="SSF52172">
    <property type="entry name" value="CheY-like"/>
    <property type="match status" value="1"/>
</dbReference>
<organism evidence="8 9">
    <name type="scientific">Taibaiella chishuiensis</name>
    <dbReference type="NCBI Taxonomy" id="1434707"/>
    <lineage>
        <taxon>Bacteria</taxon>
        <taxon>Pseudomonadati</taxon>
        <taxon>Bacteroidota</taxon>
        <taxon>Chitinophagia</taxon>
        <taxon>Chitinophagales</taxon>
        <taxon>Chitinophagaceae</taxon>
        <taxon>Taibaiella</taxon>
    </lineage>
</organism>
<dbReference type="InterPro" id="IPR001867">
    <property type="entry name" value="OmpR/PhoB-type_DNA-bd"/>
</dbReference>
<comment type="caution">
    <text evidence="8">The sequence shown here is derived from an EMBL/GenBank/DDBJ whole genome shotgun (WGS) entry which is preliminary data.</text>
</comment>
<evidence type="ECO:0000256" key="4">
    <source>
        <dbReference type="PROSITE-ProRule" id="PRU00169"/>
    </source>
</evidence>
<keyword evidence="9" id="KW-1185">Reference proteome</keyword>
<dbReference type="GO" id="GO:0006355">
    <property type="term" value="P:regulation of DNA-templated transcription"/>
    <property type="evidence" value="ECO:0007669"/>
    <property type="project" value="InterPro"/>
</dbReference>
<dbReference type="PANTHER" id="PTHR48111">
    <property type="entry name" value="REGULATOR OF RPOS"/>
    <property type="match status" value="1"/>
</dbReference>
<dbReference type="Gene3D" id="1.10.10.10">
    <property type="entry name" value="Winged helix-like DNA-binding domain superfamily/Winged helix DNA-binding domain"/>
    <property type="match status" value="1"/>
</dbReference>
<dbReference type="SUPFAM" id="SSF46894">
    <property type="entry name" value="C-terminal effector domain of the bipartite response regulators"/>
    <property type="match status" value="1"/>
</dbReference>
<dbReference type="InterPro" id="IPR036388">
    <property type="entry name" value="WH-like_DNA-bd_sf"/>
</dbReference>
<feature type="domain" description="OmpR/PhoB-type" evidence="7">
    <location>
        <begin position="132"/>
        <end position="229"/>
    </location>
</feature>
<evidence type="ECO:0000256" key="5">
    <source>
        <dbReference type="PROSITE-ProRule" id="PRU01091"/>
    </source>
</evidence>
<feature type="DNA-binding region" description="OmpR/PhoB-type" evidence="5">
    <location>
        <begin position="132"/>
        <end position="229"/>
    </location>
</feature>
<dbReference type="EMBL" id="PYGD01000008">
    <property type="protein sequence ID" value="PSK90375.1"/>
    <property type="molecule type" value="Genomic_DNA"/>
</dbReference>
<evidence type="ECO:0000313" key="9">
    <source>
        <dbReference type="Proteomes" id="UP000240572"/>
    </source>
</evidence>
<proteinExistence type="predicted"/>
<dbReference type="Pfam" id="PF00486">
    <property type="entry name" value="Trans_reg_C"/>
    <property type="match status" value="1"/>
</dbReference>
<sequence>MINILLVEDEQVLGHLIKEVLLLEPDFAIEWVTDGAAALDSVGKLVPDICILDVMLPRLNGFDVAKSIRKEHAQLPIIFLSARSAVPDVVKGYESGGNDYLRKPFSIKELVLRVKALLQHGNYTGAYTPAPDLTLAIGRYTFCTVSFTLCFGETKYVLTSREGEVLKALILHKNRVMPKDDVLNKIWGINTLFTSRTMDVYIGRLRKYLVHDPAISIKNIRGYGYKLILEDQA</sequence>
<dbReference type="SMART" id="SM00448">
    <property type="entry name" value="REC"/>
    <property type="match status" value="1"/>
</dbReference>
<gene>
    <name evidence="8" type="ORF">B0I18_108105</name>
</gene>
<evidence type="ECO:0000256" key="2">
    <source>
        <dbReference type="ARBA" id="ARBA00023012"/>
    </source>
</evidence>
<dbReference type="GO" id="GO:0032993">
    <property type="term" value="C:protein-DNA complex"/>
    <property type="evidence" value="ECO:0007669"/>
    <property type="project" value="TreeGrafter"/>
</dbReference>